<evidence type="ECO:0000313" key="3">
    <source>
        <dbReference type="Proteomes" id="UP000218209"/>
    </source>
</evidence>
<organism evidence="2 3">
    <name type="scientific">Porphyra umbilicalis</name>
    <name type="common">Purple laver</name>
    <name type="synonym">Red alga</name>
    <dbReference type="NCBI Taxonomy" id="2786"/>
    <lineage>
        <taxon>Eukaryota</taxon>
        <taxon>Rhodophyta</taxon>
        <taxon>Bangiophyceae</taxon>
        <taxon>Bangiales</taxon>
        <taxon>Bangiaceae</taxon>
        <taxon>Porphyra</taxon>
    </lineage>
</organism>
<gene>
    <name evidence="2" type="ORF">BU14_0233s0021</name>
</gene>
<feature type="region of interest" description="Disordered" evidence="1">
    <location>
        <begin position="1"/>
        <end position="24"/>
    </location>
</feature>
<protein>
    <submittedName>
        <fullName evidence="2">Uncharacterized protein</fullName>
    </submittedName>
</protein>
<sequence>MDAAGSNVGNGNGSSQPDDPLDRHLLRVQLGEAGLTPPVVVPSDLQTALAALSMASVAPTPSSSRSHQPRVRPRRLPTDRSSGQPAGGGGRRAKRRRVPGIRDAAEDVFDPSPPPAGPEDIHEMDSGGATASEDEVDDGPRAAELIEYYKKRITHVLASSLDATQHSAESAGTLFRVVSVAGGAAVVLSEGERAYIVWARCEDGAVSYLCTCGGKNGAEAVQLRAWLGTSSSCCHARGLKASYAELAVADDLADDKALLERYPALDNASSPPAAECQVFYATKTSKKKGVFAVYLQSTWTTVVIRNRLNKQRTKKRVQRRPACTLISCAKDHWTCPHASSVATWCSELRRAMDAAVAMGGCLVHPFKDVLLPTVTVVPDAPQTVAALAAVWASFSDEARGRCSRNLLPCTGEVDDCHLFDQLADTGREAEYPAHLPVVLCEATCFSCGSAYNGGSGKNTGATLHTLRGRVTVTLRQWVCSCGEPVAYDGAHDGLFASSKETVFTRTFLDVMTQMVFTGHGTLSSAASVLCFLLESTKSLSGAPSSLARQTLIVAVHRYSRTLIVPATLYRCTKCKRAGDRPYIAVIADGQVLSILRNQSQPLVRLTQDVVCVAMDAGLGACLSSAAMRAAIRKRLTADKQVVARVTKDDHAALKRLSEELSSVPAPHAADAVTSLPANLSWASAFLFFSFYTNELSEVDPGEDEMAAAGSGADDEDGDAPPPRRHKVTVPSMELLLLPMEKSEWRVQWSHLLGARFVRASKWRVQWASV</sequence>
<dbReference type="Proteomes" id="UP000218209">
    <property type="component" value="Unassembled WGS sequence"/>
</dbReference>
<name>A0A1X6P4H6_PORUM</name>
<accession>A0A1X6P4H6</accession>
<dbReference type="AlphaFoldDB" id="A0A1X6P4H6"/>
<feature type="region of interest" description="Disordered" evidence="1">
    <location>
        <begin position="54"/>
        <end position="139"/>
    </location>
</feature>
<dbReference type="EMBL" id="KV918900">
    <property type="protein sequence ID" value="OSX75543.1"/>
    <property type="molecule type" value="Genomic_DNA"/>
</dbReference>
<keyword evidence="3" id="KW-1185">Reference proteome</keyword>
<feature type="compositionally biased region" description="Low complexity" evidence="1">
    <location>
        <begin position="1"/>
        <end position="15"/>
    </location>
</feature>
<feature type="region of interest" description="Disordered" evidence="1">
    <location>
        <begin position="701"/>
        <end position="725"/>
    </location>
</feature>
<evidence type="ECO:0000256" key="1">
    <source>
        <dbReference type="SAM" id="MobiDB-lite"/>
    </source>
</evidence>
<evidence type="ECO:0000313" key="2">
    <source>
        <dbReference type="EMBL" id="OSX75543.1"/>
    </source>
</evidence>
<reference evidence="2 3" key="1">
    <citation type="submission" date="2017-03" db="EMBL/GenBank/DDBJ databases">
        <title>WGS assembly of Porphyra umbilicalis.</title>
        <authorList>
            <person name="Brawley S.H."/>
            <person name="Blouin N.A."/>
            <person name="Ficko-Blean E."/>
            <person name="Wheeler G.L."/>
            <person name="Lohr M."/>
            <person name="Goodson H.V."/>
            <person name="Jenkins J.W."/>
            <person name="Blaby-Haas C.E."/>
            <person name="Helliwell K.E."/>
            <person name="Chan C."/>
            <person name="Marriage T."/>
            <person name="Bhattacharya D."/>
            <person name="Klein A.S."/>
            <person name="Badis Y."/>
            <person name="Brodie J."/>
            <person name="Cao Y."/>
            <person name="Collen J."/>
            <person name="Dittami S.M."/>
            <person name="Gachon C.M."/>
            <person name="Green B.R."/>
            <person name="Karpowicz S."/>
            <person name="Kim J.W."/>
            <person name="Kudahl U."/>
            <person name="Lin S."/>
            <person name="Michel G."/>
            <person name="Mittag M."/>
            <person name="Olson B.J."/>
            <person name="Pangilinan J."/>
            <person name="Peng Y."/>
            <person name="Qiu H."/>
            <person name="Shu S."/>
            <person name="Singer J.T."/>
            <person name="Smith A.G."/>
            <person name="Sprecher B.N."/>
            <person name="Wagner V."/>
            <person name="Wang W."/>
            <person name="Wang Z.-Y."/>
            <person name="Yan J."/>
            <person name="Yarish C."/>
            <person name="Zoeuner-Riek S."/>
            <person name="Zhuang Y."/>
            <person name="Zou Y."/>
            <person name="Lindquist E.A."/>
            <person name="Grimwood J."/>
            <person name="Barry K."/>
            <person name="Rokhsar D.S."/>
            <person name="Schmutz J."/>
            <person name="Stiller J.W."/>
            <person name="Grossman A.R."/>
            <person name="Prochnik S.E."/>
        </authorList>
    </citation>
    <scope>NUCLEOTIDE SEQUENCE [LARGE SCALE GENOMIC DNA]</scope>
    <source>
        <strain evidence="2">4086291</strain>
    </source>
</reference>
<proteinExistence type="predicted"/>